<feature type="compositionally biased region" description="Acidic residues" evidence="1">
    <location>
        <begin position="85"/>
        <end position="101"/>
    </location>
</feature>
<evidence type="ECO:0000256" key="1">
    <source>
        <dbReference type="SAM" id="MobiDB-lite"/>
    </source>
</evidence>
<dbReference type="AlphaFoldDB" id="A0A218YSR5"/>
<feature type="compositionally biased region" description="Basic and acidic residues" evidence="1">
    <location>
        <begin position="172"/>
        <end position="184"/>
    </location>
</feature>
<proteinExistence type="predicted"/>
<name>A0A218YSR5_9HELO</name>
<sequence>MRRRKYTKKSALTYHPQNTLSLPNVAQLQYVVRCHFCCRLTSCASSPGSKDGLGVRLAPSRARAVGVGVRGGVVAGAGMGASNSADDDAGVEEGGGEDVGSESDAARAARGTAFVACDRAARKEIVRSVDGFIFFVSCPNISHPLPENKNPRLLKLAGTARGDRSSSVQRRVCSERQDARHVKESPGLMDLDDSKGALPQAS</sequence>
<protein>
    <submittedName>
        <fullName evidence="2">Uncharacterized protein</fullName>
    </submittedName>
</protein>
<dbReference type="EMBL" id="MZNU01000405">
    <property type="protein sequence ID" value="OWO98189.1"/>
    <property type="molecule type" value="Genomic_DNA"/>
</dbReference>
<evidence type="ECO:0000313" key="3">
    <source>
        <dbReference type="Proteomes" id="UP000242519"/>
    </source>
</evidence>
<dbReference type="InParanoid" id="A0A218YSR5"/>
<keyword evidence="3" id="KW-1185">Reference proteome</keyword>
<evidence type="ECO:0000313" key="2">
    <source>
        <dbReference type="EMBL" id="OWO98189.1"/>
    </source>
</evidence>
<feature type="region of interest" description="Disordered" evidence="1">
    <location>
        <begin position="78"/>
        <end position="104"/>
    </location>
</feature>
<dbReference type="Proteomes" id="UP000242519">
    <property type="component" value="Unassembled WGS sequence"/>
</dbReference>
<organism evidence="2 3">
    <name type="scientific">Diplocarpon coronariae</name>
    <dbReference type="NCBI Taxonomy" id="2795749"/>
    <lineage>
        <taxon>Eukaryota</taxon>
        <taxon>Fungi</taxon>
        <taxon>Dikarya</taxon>
        <taxon>Ascomycota</taxon>
        <taxon>Pezizomycotina</taxon>
        <taxon>Leotiomycetes</taxon>
        <taxon>Helotiales</taxon>
        <taxon>Drepanopezizaceae</taxon>
        <taxon>Diplocarpon</taxon>
    </lineage>
</organism>
<gene>
    <name evidence="2" type="ORF">B2J93_4130</name>
</gene>
<accession>A0A218YSR5</accession>
<comment type="caution">
    <text evidence="2">The sequence shown here is derived from an EMBL/GenBank/DDBJ whole genome shotgun (WGS) entry which is preliminary data.</text>
</comment>
<reference evidence="2 3" key="1">
    <citation type="submission" date="2017-04" db="EMBL/GenBank/DDBJ databases">
        <title>Draft genome sequence of Marssonina coronaria NL1: causal agent of apple blotch.</title>
        <authorList>
            <person name="Cheng Q."/>
        </authorList>
    </citation>
    <scope>NUCLEOTIDE SEQUENCE [LARGE SCALE GENOMIC DNA]</scope>
    <source>
        <strain evidence="2 3">NL1</strain>
    </source>
</reference>
<feature type="region of interest" description="Disordered" evidence="1">
    <location>
        <begin position="159"/>
        <end position="202"/>
    </location>
</feature>